<evidence type="ECO:0000259" key="3">
    <source>
        <dbReference type="PROSITE" id="PS50102"/>
    </source>
</evidence>
<evidence type="ECO:0000313" key="5">
    <source>
        <dbReference type="Proteomes" id="UP000242146"/>
    </source>
</evidence>
<organism evidence="4 5">
    <name type="scientific">Hesseltinella vesiculosa</name>
    <dbReference type="NCBI Taxonomy" id="101127"/>
    <lineage>
        <taxon>Eukaryota</taxon>
        <taxon>Fungi</taxon>
        <taxon>Fungi incertae sedis</taxon>
        <taxon>Mucoromycota</taxon>
        <taxon>Mucoromycotina</taxon>
        <taxon>Mucoromycetes</taxon>
        <taxon>Mucorales</taxon>
        <taxon>Cunninghamellaceae</taxon>
        <taxon>Hesseltinella</taxon>
    </lineage>
</organism>
<dbReference type="SUPFAM" id="SSF54928">
    <property type="entry name" value="RNA-binding domain, RBD"/>
    <property type="match status" value="1"/>
</dbReference>
<sequence>MTTSTLYPAYEPIHNSYPPVTPPYPSPASMLPEEISTIFVVGFPDDMHEREFQNMFIFSAGFEAATLKIPKDEDDDLATNKKQIIGFAKFRTRLEAMEAKEIINGRKVDAEKGSVLKAEMAKKNLHSNNKRHPSTHDILTTGYYGNGWDASYVEKRPASISLKRATSPPNAKSIYEAFHSVPACHAPFTSHVTHASPPLLPAHPGFFSSSIDFRTREDMAHRVDNSYTALKPMESKGSRQSSMFAIH</sequence>
<evidence type="ECO:0000313" key="4">
    <source>
        <dbReference type="EMBL" id="ORX62268.1"/>
    </source>
</evidence>
<dbReference type="GO" id="GO:0003723">
    <property type="term" value="F:RNA binding"/>
    <property type="evidence" value="ECO:0007669"/>
    <property type="project" value="UniProtKB-UniRule"/>
</dbReference>
<dbReference type="PROSITE" id="PS50102">
    <property type="entry name" value="RRM"/>
    <property type="match status" value="1"/>
</dbReference>
<dbReference type="InterPro" id="IPR035979">
    <property type="entry name" value="RBD_domain_sf"/>
</dbReference>
<evidence type="ECO:0000256" key="1">
    <source>
        <dbReference type="ARBA" id="ARBA00022884"/>
    </source>
</evidence>
<keyword evidence="1 2" id="KW-0694">RNA-binding</keyword>
<dbReference type="PANTHER" id="PTHR10501">
    <property type="entry name" value="U1 SMALL NUCLEAR RIBONUCLEOPROTEIN A/U2 SMALL NUCLEAR RIBONUCLEOPROTEIN B"/>
    <property type="match status" value="1"/>
</dbReference>
<accession>A0A1X2GXE1</accession>
<gene>
    <name evidence="4" type="ORF">DM01DRAFT_1331716</name>
</gene>
<dbReference type="Gene3D" id="3.30.70.330">
    <property type="match status" value="1"/>
</dbReference>
<dbReference type="EMBL" id="MCGT01000002">
    <property type="protein sequence ID" value="ORX62268.1"/>
    <property type="molecule type" value="Genomic_DNA"/>
</dbReference>
<keyword evidence="5" id="KW-1185">Reference proteome</keyword>
<dbReference type="InterPro" id="IPR000504">
    <property type="entry name" value="RRM_dom"/>
</dbReference>
<feature type="domain" description="RRM" evidence="3">
    <location>
        <begin position="36"/>
        <end position="123"/>
    </location>
</feature>
<name>A0A1X2GXE1_9FUNG</name>
<dbReference type="OrthoDB" id="431169at2759"/>
<dbReference type="InterPro" id="IPR012677">
    <property type="entry name" value="Nucleotide-bd_a/b_plait_sf"/>
</dbReference>
<reference evidence="4 5" key="1">
    <citation type="submission" date="2016-07" db="EMBL/GenBank/DDBJ databases">
        <title>Pervasive Adenine N6-methylation of Active Genes in Fungi.</title>
        <authorList>
            <consortium name="DOE Joint Genome Institute"/>
            <person name="Mondo S.J."/>
            <person name="Dannebaum R.O."/>
            <person name="Kuo R.C."/>
            <person name="Labutti K."/>
            <person name="Haridas S."/>
            <person name="Kuo A."/>
            <person name="Salamov A."/>
            <person name="Ahrendt S.R."/>
            <person name="Lipzen A."/>
            <person name="Sullivan W."/>
            <person name="Andreopoulos W.B."/>
            <person name="Clum A."/>
            <person name="Lindquist E."/>
            <person name="Daum C."/>
            <person name="Ramamoorthy G.K."/>
            <person name="Gryganskyi A."/>
            <person name="Culley D."/>
            <person name="Magnuson J.K."/>
            <person name="James T.Y."/>
            <person name="O'Malley M.A."/>
            <person name="Stajich J.E."/>
            <person name="Spatafora J.W."/>
            <person name="Visel A."/>
            <person name="Grigoriev I.V."/>
        </authorList>
    </citation>
    <scope>NUCLEOTIDE SEQUENCE [LARGE SCALE GENOMIC DNA]</scope>
    <source>
        <strain evidence="4 5">NRRL 3301</strain>
    </source>
</reference>
<dbReference type="STRING" id="101127.A0A1X2GXE1"/>
<comment type="caution">
    <text evidence="4">The sequence shown here is derived from an EMBL/GenBank/DDBJ whole genome shotgun (WGS) entry which is preliminary data.</text>
</comment>
<dbReference type="Proteomes" id="UP000242146">
    <property type="component" value="Unassembled WGS sequence"/>
</dbReference>
<dbReference type="AlphaFoldDB" id="A0A1X2GXE1"/>
<protein>
    <recommendedName>
        <fullName evidence="3">RRM domain-containing protein</fullName>
    </recommendedName>
</protein>
<proteinExistence type="predicted"/>
<evidence type="ECO:0000256" key="2">
    <source>
        <dbReference type="PROSITE-ProRule" id="PRU00176"/>
    </source>
</evidence>